<proteinExistence type="predicted"/>
<dbReference type="PANTHER" id="PTHR35095">
    <property type="entry name" value="OS05G0143300 PROTEIN"/>
    <property type="match status" value="1"/>
</dbReference>
<sequence>MVEICVMASYLPAAAISHQQERALLRHSKEFQSLRPFPLKKQEKMISSCSFHLACPLVGDSWKPTSWFLESNNCVKLDSTVGSSALINLQDTCPDSVPPSFFFAGNCTQHKKISQFLLSGLSEAEKDGLDFSILADLMGLDKLAVGFMSQTLALQDEAYRLYGDGFDGSQASLTYPHSLIYPRKHLYAPKPLLDLIGDLASTSKVAVHPDGRVLFTGTGAEMKDLLSIVAEFYLSKNSTKWRKQPMLIPHFTRMVTMNFQTSLFVWVKIGYDKLDTVESLTNVHLKLGTVKATPLKRHGLRVLHMNFFIGSYKRRKRNMDSSVKIKMKSLRRTTSKKAHRDLYRKSYFHTCESFMSLIINKRRGKMAILTLKKSGPELPQFLTQFSAGIAGTGLAVLFSVVYKVGGGRVPFCASKVLNTVLGFALVWLSSAVNNLRDSVFQISKSSSKLGLKEEEMMMKRVDGSVNDIYFRAATLVVMVVLRIA</sequence>
<accession>A0A7J7KZY5</accession>
<comment type="caution">
    <text evidence="1">The sequence shown here is derived from an EMBL/GenBank/DDBJ whole genome shotgun (WGS) entry which is preliminary data.</text>
</comment>
<reference evidence="1 2" key="1">
    <citation type="journal article" date="2020" name="IScience">
        <title>Genome Sequencing of the Endangered Kingdonia uniflora (Circaeasteraceae, Ranunculales) Reveals Potential Mechanisms of Evolutionary Specialization.</title>
        <authorList>
            <person name="Sun Y."/>
            <person name="Deng T."/>
            <person name="Zhang A."/>
            <person name="Moore M.J."/>
            <person name="Landis J.B."/>
            <person name="Lin N."/>
            <person name="Zhang H."/>
            <person name="Zhang X."/>
            <person name="Huang J."/>
            <person name="Zhang X."/>
            <person name="Sun H."/>
            <person name="Wang H."/>
        </authorList>
    </citation>
    <scope>NUCLEOTIDE SEQUENCE [LARGE SCALE GENOMIC DNA]</scope>
    <source>
        <strain evidence="1">TB1705</strain>
        <tissue evidence="1">Leaf</tissue>
    </source>
</reference>
<evidence type="ECO:0000313" key="2">
    <source>
        <dbReference type="Proteomes" id="UP000541444"/>
    </source>
</evidence>
<dbReference type="Proteomes" id="UP000541444">
    <property type="component" value="Unassembled WGS sequence"/>
</dbReference>
<dbReference type="EMBL" id="JACGCM010002768">
    <property type="protein sequence ID" value="KAF6135935.1"/>
    <property type="molecule type" value="Genomic_DNA"/>
</dbReference>
<dbReference type="OrthoDB" id="1918704at2759"/>
<name>A0A7J7KZY5_9MAGN</name>
<dbReference type="AlphaFoldDB" id="A0A7J7KZY5"/>
<organism evidence="1 2">
    <name type="scientific">Kingdonia uniflora</name>
    <dbReference type="NCBI Taxonomy" id="39325"/>
    <lineage>
        <taxon>Eukaryota</taxon>
        <taxon>Viridiplantae</taxon>
        <taxon>Streptophyta</taxon>
        <taxon>Embryophyta</taxon>
        <taxon>Tracheophyta</taxon>
        <taxon>Spermatophyta</taxon>
        <taxon>Magnoliopsida</taxon>
        <taxon>Ranunculales</taxon>
        <taxon>Circaeasteraceae</taxon>
        <taxon>Kingdonia</taxon>
    </lineage>
</organism>
<keyword evidence="2" id="KW-1185">Reference proteome</keyword>
<gene>
    <name evidence="1" type="ORF">GIB67_006827</name>
</gene>
<protein>
    <submittedName>
        <fullName evidence="1">Uncharacterized protein</fullName>
    </submittedName>
</protein>
<evidence type="ECO:0000313" key="1">
    <source>
        <dbReference type="EMBL" id="KAF6135935.1"/>
    </source>
</evidence>
<dbReference type="PANTHER" id="PTHR35095:SF1">
    <property type="entry name" value="OS05G0143300 PROTEIN"/>
    <property type="match status" value="1"/>
</dbReference>